<keyword evidence="4" id="KW-1185">Reference proteome</keyword>
<evidence type="ECO:0000256" key="1">
    <source>
        <dbReference type="SAM" id="MobiDB-lite"/>
    </source>
</evidence>
<dbReference type="EMBL" id="AXCM01000679">
    <property type="status" value="NOT_ANNOTATED_CDS"/>
    <property type="molecule type" value="Genomic_DNA"/>
</dbReference>
<protein>
    <submittedName>
        <fullName evidence="3">Uncharacterized protein</fullName>
    </submittedName>
</protein>
<evidence type="ECO:0000313" key="4">
    <source>
        <dbReference type="Proteomes" id="UP000075883"/>
    </source>
</evidence>
<dbReference type="Proteomes" id="UP000075883">
    <property type="component" value="Unassembled WGS sequence"/>
</dbReference>
<feature type="signal peptide" evidence="2">
    <location>
        <begin position="1"/>
        <end position="26"/>
    </location>
</feature>
<accession>A0A182LTE9</accession>
<reference evidence="4" key="1">
    <citation type="submission" date="2013-09" db="EMBL/GenBank/DDBJ databases">
        <title>The Genome Sequence of Anopheles culicifacies species A.</title>
        <authorList>
            <consortium name="The Broad Institute Genomics Platform"/>
            <person name="Neafsey D.E."/>
            <person name="Besansky N."/>
            <person name="Howell P."/>
            <person name="Walton C."/>
            <person name="Young S.K."/>
            <person name="Zeng Q."/>
            <person name="Gargeya S."/>
            <person name="Fitzgerald M."/>
            <person name="Haas B."/>
            <person name="Abouelleil A."/>
            <person name="Allen A.W."/>
            <person name="Alvarado L."/>
            <person name="Arachchi H.M."/>
            <person name="Berlin A.M."/>
            <person name="Chapman S.B."/>
            <person name="Gainer-Dewar J."/>
            <person name="Goldberg J."/>
            <person name="Griggs A."/>
            <person name="Gujja S."/>
            <person name="Hansen M."/>
            <person name="Howarth C."/>
            <person name="Imamovic A."/>
            <person name="Ireland A."/>
            <person name="Larimer J."/>
            <person name="McCowan C."/>
            <person name="Murphy C."/>
            <person name="Pearson M."/>
            <person name="Poon T.W."/>
            <person name="Priest M."/>
            <person name="Roberts A."/>
            <person name="Saif S."/>
            <person name="Shea T."/>
            <person name="Sisk P."/>
            <person name="Sykes S."/>
            <person name="Wortman J."/>
            <person name="Nusbaum C."/>
            <person name="Birren B."/>
        </authorList>
    </citation>
    <scope>NUCLEOTIDE SEQUENCE [LARGE SCALE GENOMIC DNA]</scope>
    <source>
        <strain evidence="4">A-37</strain>
    </source>
</reference>
<organism evidence="3 4">
    <name type="scientific">Anopheles culicifacies</name>
    <dbReference type="NCBI Taxonomy" id="139723"/>
    <lineage>
        <taxon>Eukaryota</taxon>
        <taxon>Metazoa</taxon>
        <taxon>Ecdysozoa</taxon>
        <taxon>Arthropoda</taxon>
        <taxon>Hexapoda</taxon>
        <taxon>Insecta</taxon>
        <taxon>Pterygota</taxon>
        <taxon>Neoptera</taxon>
        <taxon>Endopterygota</taxon>
        <taxon>Diptera</taxon>
        <taxon>Nematocera</taxon>
        <taxon>Culicoidea</taxon>
        <taxon>Culicidae</taxon>
        <taxon>Anophelinae</taxon>
        <taxon>Anopheles</taxon>
        <taxon>culicifacies species complex</taxon>
    </lineage>
</organism>
<proteinExistence type="predicted"/>
<keyword evidence="2" id="KW-0732">Signal</keyword>
<feature type="compositionally biased region" description="Polar residues" evidence="1">
    <location>
        <begin position="147"/>
        <end position="159"/>
    </location>
</feature>
<feature type="compositionally biased region" description="Pro residues" evidence="1">
    <location>
        <begin position="109"/>
        <end position="118"/>
    </location>
</feature>
<feature type="chain" id="PRO_5008127544" evidence="2">
    <location>
        <begin position="27"/>
        <end position="159"/>
    </location>
</feature>
<sequence length="159" mass="16163">MGHPGRMLLLALVLSLATIQWTPVAAFDDLLDDIFSIFFDSDSESESAEPINVNGKHAIINVTCDNCTLTINCPKCNSMSTVGGMLTTVSPPAETSAAPPATTTAPAPSVTPPAPSAPPSNGDSSAPNPNAPPASDNGSANGDGATASMTTATQNYFKQ</sequence>
<feature type="compositionally biased region" description="Low complexity" evidence="1">
    <location>
        <begin position="87"/>
        <end position="108"/>
    </location>
</feature>
<name>A0A182LTE9_9DIPT</name>
<feature type="compositionally biased region" description="Low complexity" evidence="1">
    <location>
        <begin position="119"/>
        <end position="140"/>
    </location>
</feature>
<dbReference type="AlphaFoldDB" id="A0A182LTE9"/>
<reference evidence="3" key="2">
    <citation type="submission" date="2020-05" db="UniProtKB">
        <authorList>
            <consortium name="EnsemblMetazoa"/>
        </authorList>
    </citation>
    <scope>IDENTIFICATION</scope>
    <source>
        <strain evidence="3">A-37</strain>
    </source>
</reference>
<evidence type="ECO:0000313" key="3">
    <source>
        <dbReference type="EnsemblMetazoa" id="ACUA001505-PA"/>
    </source>
</evidence>
<feature type="region of interest" description="Disordered" evidence="1">
    <location>
        <begin position="84"/>
        <end position="159"/>
    </location>
</feature>
<evidence type="ECO:0000256" key="2">
    <source>
        <dbReference type="SAM" id="SignalP"/>
    </source>
</evidence>
<dbReference type="VEuPathDB" id="VectorBase:ACUA001505"/>
<dbReference type="EnsemblMetazoa" id="ACUA001505-RA">
    <property type="protein sequence ID" value="ACUA001505-PA"/>
    <property type="gene ID" value="ACUA001505"/>
</dbReference>